<dbReference type="GO" id="GO:0005254">
    <property type="term" value="F:chloride channel activity"/>
    <property type="evidence" value="ECO:0007669"/>
    <property type="project" value="UniProtKB-KW"/>
</dbReference>
<evidence type="ECO:0000313" key="25">
    <source>
        <dbReference type="RefSeq" id="XP_022086321.1"/>
    </source>
</evidence>
<dbReference type="PROSITE" id="PS00236">
    <property type="entry name" value="NEUROTR_ION_CHANNEL"/>
    <property type="match status" value="1"/>
</dbReference>
<evidence type="ECO:0000256" key="12">
    <source>
        <dbReference type="ARBA" id="ARBA00023173"/>
    </source>
</evidence>
<keyword evidence="24" id="KW-1185">Reference proteome</keyword>
<evidence type="ECO:0000256" key="17">
    <source>
        <dbReference type="ARBA" id="ARBA00023303"/>
    </source>
</evidence>
<evidence type="ECO:0000313" key="24">
    <source>
        <dbReference type="Proteomes" id="UP000694845"/>
    </source>
</evidence>
<dbReference type="InterPro" id="IPR038050">
    <property type="entry name" value="Neuro_actylchol_rec"/>
</dbReference>
<feature type="domain" description="Neurotransmitter-gated ion-channel transmembrane" evidence="23">
    <location>
        <begin position="271"/>
        <end position="496"/>
    </location>
</feature>
<dbReference type="GO" id="GO:0004890">
    <property type="term" value="F:GABA-A receptor activity"/>
    <property type="evidence" value="ECO:0007669"/>
    <property type="project" value="InterPro"/>
</dbReference>
<reference evidence="25" key="1">
    <citation type="submission" date="2025-08" db="UniProtKB">
        <authorList>
            <consortium name="RefSeq"/>
        </authorList>
    </citation>
    <scope>IDENTIFICATION</scope>
</reference>
<dbReference type="KEGG" id="aplc:110976916"/>
<organism evidence="24 25">
    <name type="scientific">Acanthaster planci</name>
    <name type="common">Crown-of-thorns starfish</name>
    <dbReference type="NCBI Taxonomy" id="133434"/>
    <lineage>
        <taxon>Eukaryota</taxon>
        <taxon>Metazoa</taxon>
        <taxon>Echinodermata</taxon>
        <taxon>Eleutherozoa</taxon>
        <taxon>Asterozoa</taxon>
        <taxon>Asteroidea</taxon>
        <taxon>Valvatacea</taxon>
        <taxon>Valvatida</taxon>
        <taxon>Acanthasteridae</taxon>
        <taxon>Acanthaster</taxon>
    </lineage>
</organism>
<dbReference type="PROSITE" id="PS51257">
    <property type="entry name" value="PROKAR_LIPOPROTEIN"/>
    <property type="match status" value="1"/>
</dbReference>
<dbReference type="InterPro" id="IPR006029">
    <property type="entry name" value="Neurotrans-gated_channel_TM"/>
</dbReference>
<dbReference type="InterPro" id="IPR006202">
    <property type="entry name" value="Neur_chan_lig-bd"/>
</dbReference>
<evidence type="ECO:0000256" key="1">
    <source>
        <dbReference type="ARBA" id="ARBA00010180"/>
    </source>
</evidence>
<dbReference type="CDD" id="cd18990">
    <property type="entry name" value="LGIC_ECD_GABAAR"/>
    <property type="match status" value="1"/>
</dbReference>
<keyword evidence="6 20" id="KW-1133">Transmembrane helix</keyword>
<gene>
    <name evidence="25" type="primary">LOC110976916</name>
</gene>
<keyword evidence="9 20" id="KW-0472">Membrane</keyword>
<keyword evidence="7" id="KW-0770">Synapse</keyword>
<dbReference type="FunFam" id="2.70.170.10:FF:000021">
    <property type="entry name" value="Gamma-aminobutyric acid receptor isoform 3b"/>
    <property type="match status" value="1"/>
</dbReference>
<dbReference type="InterPro" id="IPR006028">
    <property type="entry name" value="GABAA/Glycine_rcpt"/>
</dbReference>
<dbReference type="GeneID" id="110976916"/>
<evidence type="ECO:0000259" key="22">
    <source>
        <dbReference type="Pfam" id="PF02931"/>
    </source>
</evidence>
<keyword evidence="5" id="KW-0732">Signal</keyword>
<dbReference type="PRINTS" id="PR00252">
    <property type="entry name" value="NRIONCHANNEL"/>
</dbReference>
<keyword evidence="8 20" id="KW-0406">Ion transport</keyword>
<dbReference type="SUPFAM" id="SSF90112">
    <property type="entry name" value="Neurotransmitter-gated ion-channel transmembrane pore"/>
    <property type="match status" value="1"/>
</dbReference>
<keyword evidence="12" id="KW-0869">Chloride channel</keyword>
<keyword evidence="17 20" id="KW-0407">Ion channel</keyword>
<evidence type="ECO:0000256" key="11">
    <source>
        <dbReference type="ARBA" id="ARBA00023170"/>
    </source>
</evidence>
<evidence type="ECO:0000256" key="10">
    <source>
        <dbReference type="ARBA" id="ARBA00023157"/>
    </source>
</evidence>
<evidence type="ECO:0000256" key="3">
    <source>
        <dbReference type="ARBA" id="ARBA00022475"/>
    </source>
</evidence>
<dbReference type="RefSeq" id="XP_022086321.1">
    <property type="nucleotide sequence ID" value="XM_022230629.1"/>
</dbReference>
<dbReference type="Pfam" id="PF02931">
    <property type="entry name" value="Neur_chan_LBD"/>
    <property type="match status" value="1"/>
</dbReference>
<evidence type="ECO:0000259" key="23">
    <source>
        <dbReference type="Pfam" id="PF02932"/>
    </source>
</evidence>
<dbReference type="NCBIfam" id="TIGR00860">
    <property type="entry name" value="LIC"/>
    <property type="match status" value="1"/>
</dbReference>
<evidence type="ECO:0000256" key="4">
    <source>
        <dbReference type="ARBA" id="ARBA00022692"/>
    </source>
</evidence>
<proteinExistence type="inferred from homology"/>
<dbReference type="SUPFAM" id="SSF63712">
    <property type="entry name" value="Nicotinic receptor ligand binding domain-like"/>
    <property type="match status" value="1"/>
</dbReference>
<dbReference type="InterPro" id="IPR036719">
    <property type="entry name" value="Neuro-gated_channel_TM_sf"/>
</dbReference>
<evidence type="ECO:0000256" key="18">
    <source>
        <dbReference type="ARBA" id="ARBA00034104"/>
    </source>
</evidence>
<feature type="transmembrane region" description="Helical" evidence="20">
    <location>
        <begin position="330"/>
        <end position="351"/>
    </location>
</feature>
<keyword evidence="16" id="KW-1071">Ligand-gated ion channel</keyword>
<evidence type="ECO:0000256" key="9">
    <source>
        <dbReference type="ARBA" id="ARBA00023136"/>
    </source>
</evidence>
<dbReference type="GO" id="GO:0034707">
    <property type="term" value="C:chloride channel complex"/>
    <property type="evidence" value="ECO:0007669"/>
    <property type="project" value="UniProtKB-KW"/>
</dbReference>
<feature type="transmembrane region" description="Helical" evidence="20">
    <location>
        <begin position="298"/>
        <end position="318"/>
    </location>
</feature>
<dbReference type="InterPro" id="IPR006201">
    <property type="entry name" value="Neur_channel"/>
</dbReference>
<evidence type="ECO:0000256" key="2">
    <source>
        <dbReference type="ARBA" id="ARBA00022448"/>
    </source>
</evidence>
<dbReference type="OrthoDB" id="407674at2759"/>
<keyword evidence="4 20" id="KW-0812">Transmembrane</keyword>
<dbReference type="InterPro" id="IPR036734">
    <property type="entry name" value="Neur_chan_lig-bd_sf"/>
</dbReference>
<sequence>MSFGIERTYMTGNRLGKMAHFLSGVTLALSGCLFVQLFATEIQAEGSVGQLSSRKADNVSAILNTLLDGYDKRLRPNFGGVSVPVNISMYVYSIGPVSEAQMQYTLDVYFRQQWTDERLRFVGDVSVLSLNSEMVDRLWVPDTYFVNEKSAKFHTVLYKNTLIRMDPAGNILYSTRLTVTASCYMNLAFFPMDKQRCSLTMESYAYSDNHVHYHWIPSGPIYVDEAVTLPQFQFLGSGHRTNTAQYYVGNYSQLIADFYLGREISYYLINVYLPATLIVIVSWVSFWIPRSSTPARTALGITTVLTMTTLIGNAGSSLPKLSYIKAVDLYLEMCYFFVFAALLEFALVSYYEKSCFKEARQRLKEAAENANSPASKSSGSPNSVYSVDKRQDEIEITFVNENALTAANLSRTERVNRGGARRSSYIRAAERGPPPTRASAKQPSTPRQRQEVSQCEEMCGPKCADFGEVGLDPSKVDMNSRKFFPLTFVVLKIAYWAYYVTVTSGGVDDLIADVEQS</sequence>
<protein>
    <recommendedName>
        <fullName evidence="19">Gamma-aminobutyric acid receptor subunit beta</fullName>
    </recommendedName>
</protein>
<keyword evidence="2 20" id="KW-0813">Transport</keyword>
<evidence type="ECO:0000256" key="20">
    <source>
        <dbReference type="RuleBase" id="RU000687"/>
    </source>
</evidence>
<comment type="subcellular location">
    <subcellularLocation>
        <location evidence="18">Postsynaptic cell membrane</location>
        <topology evidence="18">Multi-pass membrane protein</topology>
    </subcellularLocation>
</comment>
<feature type="transmembrane region" description="Helical" evidence="20">
    <location>
        <begin position="483"/>
        <end position="500"/>
    </location>
</feature>
<keyword evidence="15" id="KW-0628">Postsynaptic cell membrane</keyword>
<evidence type="ECO:0000256" key="13">
    <source>
        <dbReference type="ARBA" id="ARBA00023180"/>
    </source>
</evidence>
<keyword evidence="14" id="KW-0868">Chloride</keyword>
<dbReference type="AlphaFoldDB" id="A0A8B7Y333"/>
<dbReference type="PRINTS" id="PR00253">
    <property type="entry name" value="GABAARECEPTR"/>
</dbReference>
<evidence type="ECO:0000256" key="8">
    <source>
        <dbReference type="ARBA" id="ARBA00023065"/>
    </source>
</evidence>
<comment type="similarity">
    <text evidence="1">Belongs to the ligand-gated ion channel (TC 1.A.9) family. Gamma-aminobutyric acid receptor (TC 1.A.9.5) subfamily.</text>
</comment>
<evidence type="ECO:0000256" key="7">
    <source>
        <dbReference type="ARBA" id="ARBA00023018"/>
    </source>
</evidence>
<evidence type="ECO:0000256" key="15">
    <source>
        <dbReference type="ARBA" id="ARBA00023257"/>
    </source>
</evidence>
<dbReference type="PRINTS" id="PR01079">
    <property type="entry name" value="GABAARALPHA"/>
</dbReference>
<dbReference type="CDD" id="cd19049">
    <property type="entry name" value="LGIC_TM_anion"/>
    <property type="match status" value="1"/>
</dbReference>
<feature type="compositionally biased region" description="Polar residues" evidence="21">
    <location>
        <begin position="439"/>
        <end position="453"/>
    </location>
</feature>
<dbReference type="InterPro" id="IPR018000">
    <property type="entry name" value="Neurotransmitter_ion_chnl_CS"/>
</dbReference>
<dbReference type="Gene3D" id="1.20.58.390">
    <property type="entry name" value="Neurotransmitter-gated ion-channel transmembrane domain"/>
    <property type="match status" value="1"/>
</dbReference>
<evidence type="ECO:0000256" key="21">
    <source>
        <dbReference type="SAM" id="MobiDB-lite"/>
    </source>
</evidence>
<dbReference type="InterPro" id="IPR001390">
    <property type="entry name" value="GABAAa_rcpt"/>
</dbReference>
<dbReference type="PANTHER" id="PTHR18945">
    <property type="entry name" value="NEUROTRANSMITTER GATED ION CHANNEL"/>
    <property type="match status" value="1"/>
</dbReference>
<feature type="transmembrane region" description="Helical" evidence="20">
    <location>
        <begin position="264"/>
        <end position="286"/>
    </location>
</feature>
<dbReference type="GO" id="GO:0005230">
    <property type="term" value="F:extracellular ligand-gated monoatomic ion channel activity"/>
    <property type="evidence" value="ECO:0007669"/>
    <property type="project" value="InterPro"/>
</dbReference>
<name>A0A8B7Y333_ACAPL</name>
<accession>A0A8B7Y333</accession>
<evidence type="ECO:0000256" key="6">
    <source>
        <dbReference type="ARBA" id="ARBA00022989"/>
    </source>
</evidence>
<keyword evidence="3" id="KW-1003">Cell membrane</keyword>
<keyword evidence="11" id="KW-0675">Receptor</keyword>
<feature type="domain" description="Neurotransmitter-gated ion-channel ligand-binding" evidence="22">
    <location>
        <begin position="61"/>
        <end position="253"/>
    </location>
</feature>
<dbReference type="Gene3D" id="2.70.170.10">
    <property type="entry name" value="Neurotransmitter-gated ion-channel ligand-binding domain"/>
    <property type="match status" value="1"/>
</dbReference>
<evidence type="ECO:0000256" key="16">
    <source>
        <dbReference type="ARBA" id="ARBA00023286"/>
    </source>
</evidence>
<dbReference type="Proteomes" id="UP000694845">
    <property type="component" value="Unplaced"/>
</dbReference>
<dbReference type="GO" id="GO:0045211">
    <property type="term" value="C:postsynaptic membrane"/>
    <property type="evidence" value="ECO:0007669"/>
    <property type="project" value="UniProtKB-SubCell"/>
</dbReference>
<keyword evidence="13" id="KW-0325">Glycoprotein</keyword>
<evidence type="ECO:0000256" key="19">
    <source>
        <dbReference type="ARBA" id="ARBA00071250"/>
    </source>
</evidence>
<feature type="region of interest" description="Disordered" evidence="21">
    <location>
        <begin position="415"/>
        <end position="453"/>
    </location>
</feature>
<evidence type="ECO:0000256" key="5">
    <source>
        <dbReference type="ARBA" id="ARBA00022729"/>
    </source>
</evidence>
<dbReference type="Pfam" id="PF02932">
    <property type="entry name" value="Neur_chan_memb"/>
    <property type="match status" value="1"/>
</dbReference>
<keyword evidence="10" id="KW-1015">Disulfide bond</keyword>
<evidence type="ECO:0000256" key="14">
    <source>
        <dbReference type="ARBA" id="ARBA00023214"/>
    </source>
</evidence>